<organism evidence="1">
    <name type="scientific">uncultured Caudovirales phage</name>
    <dbReference type="NCBI Taxonomy" id="2100421"/>
    <lineage>
        <taxon>Viruses</taxon>
        <taxon>Duplodnaviria</taxon>
        <taxon>Heunggongvirae</taxon>
        <taxon>Uroviricota</taxon>
        <taxon>Caudoviricetes</taxon>
        <taxon>Peduoviridae</taxon>
        <taxon>Maltschvirus</taxon>
        <taxon>Maltschvirus maltsch</taxon>
    </lineage>
</organism>
<gene>
    <name evidence="1" type="ORF">UFOVP1254_5</name>
</gene>
<accession>A0A6J5RPN7</accession>
<sequence>MIKPRSIRFFPLNPVALAVREGDSTPPTPTPPAGKVFTEAEVEALTAGLKAKNTELLGSLHTVKTKLGEYGGLDPARAKAMQESMDNDEDLKLIGAGKKNEVINKYTERMRAQHTAELEAERVARNAEKQRADTYQGAVLDNAIRAVCGDCHKGAVDDALLLARQIFTLDAKGNAVKLDAEGRPELGKDGKTPFSPAEWMELQRELKPHWFPAATSGSGSGGANAARGAGGKTMKRSVFETLTPVQQHAVSIGGTTIVD</sequence>
<name>A0A6J5RPN7_9CAUD</name>
<reference evidence="1" key="1">
    <citation type="submission" date="2020-05" db="EMBL/GenBank/DDBJ databases">
        <authorList>
            <person name="Chiriac C."/>
            <person name="Salcher M."/>
            <person name="Ghai R."/>
            <person name="Kavagutti S V."/>
        </authorList>
    </citation>
    <scope>NUCLEOTIDE SEQUENCE</scope>
</reference>
<dbReference type="EMBL" id="LR797210">
    <property type="protein sequence ID" value="CAB4194265.1"/>
    <property type="molecule type" value="Genomic_DNA"/>
</dbReference>
<proteinExistence type="predicted"/>
<evidence type="ECO:0000313" key="1">
    <source>
        <dbReference type="EMBL" id="CAB4194265.1"/>
    </source>
</evidence>
<protein>
    <submittedName>
        <fullName evidence="1">Uncharacterized protein</fullName>
    </submittedName>
</protein>